<comment type="function">
    <text evidence="4">D-aminoacyl-tRNA deacylase with broad substrate specificity. By recycling D-aminoacyl-tRNA to D-amino acids and free tRNA molecules, this enzyme counteracts the toxicity associated with the formation of D-aminoacyl-tRNA entities in vivo.</text>
</comment>
<dbReference type="EMBL" id="CP003362">
    <property type="protein sequence ID" value="AGB50508.1"/>
    <property type="molecule type" value="Genomic_DNA"/>
</dbReference>
<dbReference type="KEGG" id="mhz:Metho_2353"/>
<dbReference type="Pfam" id="PF04414">
    <property type="entry name" value="tRNA_deacylase"/>
    <property type="match status" value="1"/>
</dbReference>
<reference evidence="6" key="1">
    <citation type="submission" date="2012-02" db="EMBL/GenBank/DDBJ databases">
        <title>Complete sequence of chromosome of Methanomethylovorans hollandica DSM 15978.</title>
        <authorList>
            <person name="Lucas S."/>
            <person name="Copeland A."/>
            <person name="Lapidus A."/>
            <person name="Glavina del Rio T."/>
            <person name="Dalin E."/>
            <person name="Tice H."/>
            <person name="Bruce D."/>
            <person name="Goodwin L."/>
            <person name="Pitluck S."/>
            <person name="Peters L."/>
            <person name="Mikhailova N."/>
            <person name="Held B."/>
            <person name="Kyrpides N."/>
            <person name="Mavromatis K."/>
            <person name="Ivanova N."/>
            <person name="Brettin T."/>
            <person name="Detter J.C."/>
            <person name="Han C."/>
            <person name="Larimer F."/>
            <person name="Land M."/>
            <person name="Hauser L."/>
            <person name="Markowitz V."/>
            <person name="Cheng J.-F."/>
            <person name="Hugenholtz P."/>
            <person name="Woyke T."/>
            <person name="Wu D."/>
            <person name="Spring S."/>
            <person name="Schroeder M."/>
            <person name="Brambilla E."/>
            <person name="Klenk H.-P."/>
            <person name="Eisen J.A."/>
        </authorList>
    </citation>
    <scope>NUCLEOTIDE SEQUENCE [LARGE SCALE GENOMIC DNA]</scope>
    <source>
        <strain evidence="6">DSM 15978 / NBRC 107637 / DMS1</strain>
    </source>
</reference>
<dbReference type="HOGENOM" id="CLU_610619_0_0_2"/>
<organism evidence="5 6">
    <name type="scientific">Methanomethylovorans hollandica (strain DSM 15978 / NBRC 107637 / DMS1)</name>
    <dbReference type="NCBI Taxonomy" id="867904"/>
    <lineage>
        <taxon>Archaea</taxon>
        <taxon>Methanobacteriati</taxon>
        <taxon>Methanobacteriota</taxon>
        <taxon>Stenosarchaea group</taxon>
        <taxon>Methanomicrobia</taxon>
        <taxon>Methanosarcinales</taxon>
        <taxon>Methanosarcinaceae</taxon>
        <taxon>Methanomethylovorans</taxon>
    </lineage>
</organism>
<evidence type="ECO:0000313" key="5">
    <source>
        <dbReference type="EMBL" id="AGB50508.1"/>
    </source>
</evidence>
<gene>
    <name evidence="4" type="primary">dtdA</name>
    <name evidence="5" type="ordered locus">Metho_2353</name>
</gene>
<comment type="cofactor">
    <cofactor evidence="4">
        <name>Zn(2+)</name>
        <dbReference type="ChEBI" id="CHEBI:29105"/>
    </cofactor>
    <text evidence="4">Binds 2 Zn(2+) ions per subunit.</text>
</comment>
<name>L0L265_METHD</name>
<dbReference type="PANTHER" id="PTHR34667">
    <property type="entry name" value="D-AMINOACYL-TRNA DEACYLASE"/>
    <property type="match status" value="1"/>
</dbReference>
<dbReference type="STRING" id="867904.Metho_2353"/>
<proteinExistence type="inferred from homology"/>
<protein>
    <recommendedName>
        <fullName evidence="4">D-aminoacyl-tRNA deacylase</fullName>
        <ecNumber evidence="4">3.1.1.96</ecNumber>
    </recommendedName>
</protein>
<keyword evidence="3 4" id="KW-0862">Zinc</keyword>
<dbReference type="GO" id="GO:0051499">
    <property type="term" value="F:D-aminoacyl-tRNA deacylase activity"/>
    <property type="evidence" value="ECO:0007669"/>
    <property type="project" value="UniProtKB-UniRule"/>
</dbReference>
<comment type="catalytic activity">
    <reaction evidence="4">
        <text>a D-aminoacyl-tRNA + H2O = a tRNA + a D-alpha-amino acid + H(+)</text>
        <dbReference type="Rhea" id="RHEA:13953"/>
        <dbReference type="Rhea" id="RHEA-COMP:10123"/>
        <dbReference type="Rhea" id="RHEA-COMP:10124"/>
        <dbReference type="ChEBI" id="CHEBI:15377"/>
        <dbReference type="ChEBI" id="CHEBI:15378"/>
        <dbReference type="ChEBI" id="CHEBI:59871"/>
        <dbReference type="ChEBI" id="CHEBI:78442"/>
        <dbReference type="ChEBI" id="CHEBI:79333"/>
        <dbReference type="EC" id="3.1.1.96"/>
    </reaction>
</comment>
<comment type="catalytic activity">
    <reaction evidence="4">
        <text>glycyl-tRNA(Ala) + H2O = tRNA(Ala) + glycine + H(+)</text>
        <dbReference type="Rhea" id="RHEA:53744"/>
        <dbReference type="Rhea" id="RHEA-COMP:9657"/>
        <dbReference type="Rhea" id="RHEA-COMP:13640"/>
        <dbReference type="ChEBI" id="CHEBI:15377"/>
        <dbReference type="ChEBI" id="CHEBI:15378"/>
        <dbReference type="ChEBI" id="CHEBI:57305"/>
        <dbReference type="ChEBI" id="CHEBI:78442"/>
        <dbReference type="ChEBI" id="CHEBI:78522"/>
        <dbReference type="EC" id="3.1.1.96"/>
    </reaction>
</comment>
<dbReference type="PANTHER" id="PTHR34667:SF1">
    <property type="entry name" value="D-AMINOACYL-TRNA DEACYLASE"/>
    <property type="match status" value="1"/>
</dbReference>
<comment type="similarity">
    <text evidence="4">Belongs to the DtdA deacylase family.</text>
</comment>
<evidence type="ECO:0000256" key="4">
    <source>
        <dbReference type="HAMAP-Rule" id="MF_00562"/>
    </source>
</evidence>
<sequence>MNSKGNESRITILCSTKDRASQNIKEHILKMREWVPVKVACHDWGELVCAYSSEGFWLVEIDAHHIYQDGIDRKLAACGLKTRLIVVASKHKGKDDNRVLTAHYTGNSGNAKFGGHSREFSYPAPFALRSILLNMQKMAINSGYEVAMESTHHGPTDVRLPMVYAEIGSAEEQWEDPIAGEIAARAILEMKEDKMPIAIGFGGGHYAKRQSKILLENNITFGHNFPNHQLDNLDLELVRQATEKSNADFVYFDRRAMSSAHKEKITEIVKELGLQLLRESDILDIHDLPWHIYSHLLILADRFCPGSRLRITDGFRLMINNAENISTDDIQIFRMDEEIFIEAVSADKKKLTNLLDRSDVVYIERDNGTLPGILICERGKEKASADMLIDECIKILKEHYEIKYIPEEMTLYITEDRFDPEVARELGVPPGPLFAELKKGNSVTANSRTVEPLMVYTKTIRRITLGNTLLLNK</sequence>
<keyword evidence="6" id="KW-1185">Reference proteome</keyword>
<dbReference type="AlphaFoldDB" id="L0L265"/>
<evidence type="ECO:0000313" key="6">
    <source>
        <dbReference type="Proteomes" id="UP000010866"/>
    </source>
</evidence>
<evidence type="ECO:0000256" key="1">
    <source>
        <dbReference type="ARBA" id="ARBA00022723"/>
    </source>
</evidence>
<comment type="subunit">
    <text evidence="4">Monomer.</text>
</comment>
<dbReference type="GO" id="GO:0106026">
    <property type="term" value="F:Gly-tRNA(Ala) deacylase activity"/>
    <property type="evidence" value="ECO:0007669"/>
    <property type="project" value="RHEA"/>
</dbReference>
<dbReference type="HAMAP" id="MF_00562">
    <property type="entry name" value="Deacylase_DtdA"/>
    <property type="match status" value="1"/>
</dbReference>
<dbReference type="InterPro" id="IPR018033">
    <property type="entry name" value="Deacylase_DtdA_archaea"/>
</dbReference>
<dbReference type="SUPFAM" id="SSF142535">
    <property type="entry name" value="AF0625-like"/>
    <property type="match status" value="1"/>
</dbReference>
<evidence type="ECO:0000256" key="2">
    <source>
        <dbReference type="ARBA" id="ARBA00022801"/>
    </source>
</evidence>
<accession>L0L265</accession>
<keyword evidence="2 4" id="KW-0378">Hydrolase</keyword>
<dbReference type="GeneID" id="95969806"/>
<dbReference type="EC" id="3.1.1.96" evidence="4"/>
<dbReference type="RefSeq" id="WP_015325673.1">
    <property type="nucleotide sequence ID" value="NC_019977.1"/>
</dbReference>
<keyword evidence="1 4" id="KW-0479">Metal-binding</keyword>
<dbReference type="GO" id="GO:0019478">
    <property type="term" value="P:D-amino acid catabolic process"/>
    <property type="evidence" value="ECO:0007669"/>
    <property type="project" value="UniProtKB-UniRule"/>
</dbReference>
<dbReference type="Proteomes" id="UP000010866">
    <property type="component" value="Chromosome"/>
</dbReference>
<dbReference type="InterPro" id="IPR007508">
    <property type="entry name" value="DtdA"/>
</dbReference>
<evidence type="ECO:0000256" key="3">
    <source>
        <dbReference type="ARBA" id="ARBA00022833"/>
    </source>
</evidence>
<dbReference type="GO" id="GO:0008270">
    <property type="term" value="F:zinc ion binding"/>
    <property type="evidence" value="ECO:0007669"/>
    <property type="project" value="UniProtKB-UniRule"/>
</dbReference>
<dbReference type="Gene3D" id="3.40.50.10700">
    <property type="entry name" value="AF0625-like"/>
    <property type="match status" value="1"/>
</dbReference>
<dbReference type="Gene3D" id="3.40.630.50">
    <property type="entry name" value="AF0625-like"/>
    <property type="match status" value="1"/>
</dbReference>